<keyword evidence="2" id="KW-0812">Transmembrane</keyword>
<organism evidence="3 4">
    <name type="scientific">Virgibacillus profundi</name>
    <dbReference type="NCBI Taxonomy" id="2024555"/>
    <lineage>
        <taxon>Bacteria</taxon>
        <taxon>Bacillati</taxon>
        <taxon>Bacillota</taxon>
        <taxon>Bacilli</taxon>
        <taxon>Bacillales</taxon>
        <taxon>Bacillaceae</taxon>
        <taxon>Virgibacillus</taxon>
    </lineage>
</organism>
<feature type="region of interest" description="Disordered" evidence="1">
    <location>
        <begin position="68"/>
        <end position="87"/>
    </location>
</feature>
<evidence type="ECO:0000313" key="4">
    <source>
        <dbReference type="Proteomes" id="UP000218887"/>
    </source>
</evidence>
<feature type="transmembrane region" description="Helical" evidence="2">
    <location>
        <begin position="31"/>
        <end position="51"/>
    </location>
</feature>
<keyword evidence="2" id="KW-1133">Transmembrane helix</keyword>
<dbReference type="EMBL" id="NPOA01000009">
    <property type="protein sequence ID" value="PAV29101.1"/>
    <property type="molecule type" value="Genomic_DNA"/>
</dbReference>
<evidence type="ECO:0000256" key="1">
    <source>
        <dbReference type="SAM" id="MobiDB-lite"/>
    </source>
</evidence>
<evidence type="ECO:0000256" key="2">
    <source>
        <dbReference type="SAM" id="Phobius"/>
    </source>
</evidence>
<comment type="caution">
    <text evidence="3">The sequence shown here is derived from an EMBL/GenBank/DDBJ whole genome shotgun (WGS) entry which is preliminary data.</text>
</comment>
<evidence type="ECO:0000313" key="3">
    <source>
        <dbReference type="EMBL" id="PAV29101.1"/>
    </source>
</evidence>
<dbReference type="NCBIfam" id="TIGR02830">
    <property type="entry name" value="spore_III_AG"/>
    <property type="match status" value="1"/>
</dbReference>
<keyword evidence="2" id="KW-0472">Membrane</keyword>
<reference evidence="3 4" key="1">
    <citation type="submission" date="2017-08" db="EMBL/GenBank/DDBJ databases">
        <title>Virgibacillus indicus sp. nov. and Virgibacillus profoundi sp. nov, two moderately halophilic bacteria isolated from marine sediment by using the Microfluidic Streak Plate.</title>
        <authorList>
            <person name="Xu B."/>
            <person name="Hu B."/>
            <person name="Wang J."/>
            <person name="Zhu Y."/>
            <person name="Huang L."/>
            <person name="Du W."/>
            <person name="Huang Y."/>
        </authorList>
    </citation>
    <scope>NUCLEOTIDE SEQUENCE [LARGE SCALE GENOMIC DNA]</scope>
    <source>
        <strain evidence="3 4">IO3-P3-H5</strain>
    </source>
</reference>
<accession>A0A2A2IAT1</accession>
<dbReference type="OrthoDB" id="2381602at2"/>
<gene>
    <name evidence="3" type="primary">spoIIIAG</name>
    <name evidence="3" type="ORF">CIL05_14095</name>
</gene>
<name>A0A2A2IAT1_9BACI</name>
<dbReference type="InterPro" id="IPR014195">
    <property type="entry name" value="Spore_III_AG"/>
</dbReference>
<keyword evidence="4" id="KW-1185">Reference proteome</keyword>
<sequence length="218" mass="24109">MGGGDILKLNFEKFFQQKNDDGKKKPPSKKIGYIIILGLVGLLLIILGNVFSSPSEPGSDNQMGVQIEQGEQGVQETSAEESVTSDVDELESSYEKDLEAMLNKIQGVSETEVMINLDSTNVKVYEKNLIKGQQKTDESDKNGGTRIVEDHTEDSQTVLVRQGDKEVPLLRQTKRPEVRGVFVVAKGADHATVKQWMIEAISRVLDVPTHRVSVMPKN</sequence>
<dbReference type="Proteomes" id="UP000218887">
    <property type="component" value="Unassembled WGS sequence"/>
</dbReference>
<proteinExistence type="predicted"/>
<dbReference type="AlphaFoldDB" id="A0A2A2IAT1"/>
<protein>
    <submittedName>
        <fullName evidence="3">Stage III sporulation protein AG</fullName>
    </submittedName>
</protein>